<dbReference type="EMBL" id="VTWH01000001">
    <property type="protein sequence ID" value="KAA0971888.1"/>
    <property type="molecule type" value="Genomic_DNA"/>
</dbReference>
<dbReference type="InterPro" id="IPR009061">
    <property type="entry name" value="DNA-bd_dom_put_sf"/>
</dbReference>
<dbReference type="CDD" id="cd00592">
    <property type="entry name" value="HTH_MerR-like"/>
    <property type="match status" value="1"/>
</dbReference>
<dbReference type="AlphaFoldDB" id="A0A5B0DZT6"/>
<dbReference type="Pfam" id="PF13411">
    <property type="entry name" value="MerR_1"/>
    <property type="match status" value="1"/>
</dbReference>
<evidence type="ECO:0000313" key="4">
    <source>
        <dbReference type="Proteomes" id="UP000324738"/>
    </source>
</evidence>
<dbReference type="InterPro" id="IPR047057">
    <property type="entry name" value="MerR_fam"/>
</dbReference>
<dbReference type="Gene3D" id="1.10.1660.10">
    <property type="match status" value="1"/>
</dbReference>
<protein>
    <submittedName>
        <fullName evidence="3">MerR family transcriptional regulator</fullName>
    </submittedName>
</protein>
<dbReference type="RefSeq" id="WP_149297059.1">
    <property type="nucleotide sequence ID" value="NZ_VTWH01000001.1"/>
</dbReference>
<feature type="domain" description="HTH merR-type" evidence="2">
    <location>
        <begin position="1"/>
        <end position="69"/>
    </location>
</feature>
<evidence type="ECO:0000256" key="1">
    <source>
        <dbReference type="ARBA" id="ARBA00023125"/>
    </source>
</evidence>
<keyword evidence="1" id="KW-0238">DNA-binding</keyword>
<evidence type="ECO:0000259" key="2">
    <source>
        <dbReference type="PROSITE" id="PS50937"/>
    </source>
</evidence>
<accession>A0A5B0DZT6</accession>
<dbReference type="Proteomes" id="UP000324738">
    <property type="component" value="Unassembled WGS sequence"/>
</dbReference>
<dbReference type="PANTHER" id="PTHR30204">
    <property type="entry name" value="REDOX-CYCLING DRUG-SENSING TRANSCRIPTIONAL ACTIVATOR SOXR"/>
    <property type="match status" value="1"/>
</dbReference>
<reference evidence="3 4" key="1">
    <citation type="submission" date="2019-08" db="EMBL/GenBank/DDBJ databases">
        <title>Aureimonas fodiniaquatilis sp. nov., isolated from a coal mine wastewater.</title>
        <authorList>
            <person name="Kim W."/>
        </authorList>
    </citation>
    <scope>NUCLEOTIDE SEQUENCE [LARGE SCALE GENOMIC DNA]</scope>
    <source>
        <strain evidence="3 4">CAU 1482</strain>
    </source>
</reference>
<comment type="caution">
    <text evidence="3">The sequence shown here is derived from an EMBL/GenBank/DDBJ whole genome shotgun (WGS) entry which is preliminary data.</text>
</comment>
<evidence type="ECO:0000313" key="3">
    <source>
        <dbReference type="EMBL" id="KAA0971888.1"/>
    </source>
</evidence>
<proteinExistence type="predicted"/>
<organism evidence="3 4">
    <name type="scientific">Aureimonas fodinaquatilis</name>
    <dbReference type="NCBI Taxonomy" id="2565783"/>
    <lineage>
        <taxon>Bacteria</taxon>
        <taxon>Pseudomonadati</taxon>
        <taxon>Pseudomonadota</taxon>
        <taxon>Alphaproteobacteria</taxon>
        <taxon>Hyphomicrobiales</taxon>
        <taxon>Aurantimonadaceae</taxon>
        <taxon>Aureimonas</taxon>
    </lineage>
</organism>
<dbReference type="GO" id="GO:0003700">
    <property type="term" value="F:DNA-binding transcription factor activity"/>
    <property type="evidence" value="ECO:0007669"/>
    <property type="project" value="InterPro"/>
</dbReference>
<gene>
    <name evidence="3" type="ORF">FPY71_01815</name>
</gene>
<name>A0A5B0DZT6_9HYPH</name>
<dbReference type="PROSITE" id="PS50937">
    <property type="entry name" value="HTH_MERR_2"/>
    <property type="match status" value="1"/>
</dbReference>
<keyword evidence="4" id="KW-1185">Reference proteome</keyword>
<sequence>MQSKDIAARAGVTVRTLRHYHQIGLMVEPPRDSNGYRNYSIQHLVRLLRIRRLTAIGLPLSALPPLLGENGELTSEMIEALDVSLVHQIEKLQEQRRVVAAVRTTEGPLNVEPDMAAALMPLEVGRAERSNHLGREQSALIEHFIEEGGRPELVELYQRLASPDLASIVLDLGQRFDRLGPDSADTEITGLVDDYMRHLAPWMEQFNSAVRQHSVGEEANLVLWTHAMETVTPQQRRMLMQLARRFAEAETLVGVKR</sequence>
<dbReference type="InterPro" id="IPR000551">
    <property type="entry name" value="MerR-type_HTH_dom"/>
</dbReference>
<dbReference type="SUPFAM" id="SSF46955">
    <property type="entry name" value="Putative DNA-binding domain"/>
    <property type="match status" value="1"/>
</dbReference>
<dbReference type="OrthoDB" id="9802944at2"/>
<dbReference type="PANTHER" id="PTHR30204:SF93">
    <property type="entry name" value="HTH MERR-TYPE DOMAIN-CONTAINING PROTEIN"/>
    <property type="match status" value="1"/>
</dbReference>
<dbReference type="SMART" id="SM00422">
    <property type="entry name" value="HTH_MERR"/>
    <property type="match status" value="1"/>
</dbReference>
<dbReference type="GO" id="GO:0003677">
    <property type="term" value="F:DNA binding"/>
    <property type="evidence" value="ECO:0007669"/>
    <property type="project" value="UniProtKB-KW"/>
</dbReference>